<name>A0A9Q1AZL1_9SAUR</name>
<dbReference type="EMBL" id="JAPFRF010000008">
    <property type="protein sequence ID" value="KAJ7324359.1"/>
    <property type="molecule type" value="Genomic_DNA"/>
</dbReference>
<dbReference type="InterPro" id="IPR036691">
    <property type="entry name" value="Endo/exonu/phosph_ase_sf"/>
</dbReference>
<evidence type="ECO:0000313" key="2">
    <source>
        <dbReference type="Proteomes" id="UP001142489"/>
    </source>
</evidence>
<comment type="caution">
    <text evidence="1">The sequence shown here is derived from an EMBL/GenBank/DDBJ whole genome shotgun (WGS) entry which is preliminary data.</text>
</comment>
<dbReference type="OrthoDB" id="410381at2759"/>
<protein>
    <submittedName>
        <fullName evidence="1">Uncharacterized protein</fullName>
    </submittedName>
</protein>
<dbReference type="Gene3D" id="3.60.10.10">
    <property type="entry name" value="Endonuclease/exonuclease/phosphatase"/>
    <property type="match status" value="1"/>
</dbReference>
<keyword evidence="2" id="KW-1185">Reference proteome</keyword>
<evidence type="ECO:0000313" key="1">
    <source>
        <dbReference type="EMBL" id="KAJ7324359.1"/>
    </source>
</evidence>
<organism evidence="1 2">
    <name type="scientific">Phrynocephalus forsythii</name>
    <dbReference type="NCBI Taxonomy" id="171643"/>
    <lineage>
        <taxon>Eukaryota</taxon>
        <taxon>Metazoa</taxon>
        <taxon>Chordata</taxon>
        <taxon>Craniata</taxon>
        <taxon>Vertebrata</taxon>
        <taxon>Euteleostomi</taxon>
        <taxon>Lepidosauria</taxon>
        <taxon>Squamata</taxon>
        <taxon>Bifurcata</taxon>
        <taxon>Unidentata</taxon>
        <taxon>Episquamata</taxon>
        <taxon>Toxicofera</taxon>
        <taxon>Iguania</taxon>
        <taxon>Acrodonta</taxon>
        <taxon>Agamidae</taxon>
        <taxon>Agaminae</taxon>
        <taxon>Phrynocephalus</taxon>
    </lineage>
</organism>
<gene>
    <name evidence="1" type="ORF">JRQ81_017379</name>
</gene>
<sequence>MERLNTDILGIFEIHWPNSGKSVTDGYHVYYSGNNKPHCFNGVGFIVHPNISNPVRKFVPVSDRVIFQQLNAQPILVNLIQVYAQTCDTSDDDIEEFYTQKLLYCL</sequence>
<proteinExistence type="predicted"/>
<dbReference type="AlphaFoldDB" id="A0A9Q1AZL1"/>
<dbReference type="SUPFAM" id="SSF56219">
    <property type="entry name" value="DNase I-like"/>
    <property type="match status" value="1"/>
</dbReference>
<reference evidence="1" key="1">
    <citation type="journal article" date="2023" name="DNA Res.">
        <title>Chromosome-level genome assembly of Phrynocephalus forsythii using third-generation DNA sequencing and Hi-C analysis.</title>
        <authorList>
            <person name="Qi Y."/>
            <person name="Zhao W."/>
            <person name="Zhao Y."/>
            <person name="Niu C."/>
            <person name="Cao S."/>
            <person name="Zhang Y."/>
        </authorList>
    </citation>
    <scope>NUCLEOTIDE SEQUENCE</scope>
    <source>
        <tissue evidence="1">Muscle</tissue>
    </source>
</reference>
<accession>A0A9Q1AZL1</accession>
<dbReference type="Proteomes" id="UP001142489">
    <property type="component" value="Unassembled WGS sequence"/>
</dbReference>